<evidence type="ECO:0000256" key="2">
    <source>
        <dbReference type="ARBA" id="ARBA00023224"/>
    </source>
</evidence>
<dbReference type="PATRIC" id="fig|658445.3.peg.1301"/>
<keyword evidence="9" id="KW-1185">Reference proteome</keyword>
<dbReference type="SUPFAM" id="SSF58104">
    <property type="entry name" value="Methyl-accepting chemotaxis protein (MCP) signaling domain"/>
    <property type="match status" value="1"/>
</dbReference>
<dbReference type="EMBL" id="CP005973">
    <property type="protein sequence ID" value="AJR06227.1"/>
    <property type="molecule type" value="Genomic_DNA"/>
</dbReference>
<dbReference type="KEGG" id="pgb:H744_1c1203"/>
<evidence type="ECO:0000256" key="3">
    <source>
        <dbReference type="ARBA" id="ARBA00029447"/>
    </source>
</evidence>
<evidence type="ECO:0000313" key="9">
    <source>
        <dbReference type="Proteomes" id="UP000032303"/>
    </source>
</evidence>
<feature type="transmembrane region" description="Helical" evidence="5">
    <location>
        <begin position="55"/>
        <end position="74"/>
    </location>
</feature>
<dbReference type="CDD" id="cd11386">
    <property type="entry name" value="MCP_signal"/>
    <property type="match status" value="1"/>
</dbReference>
<protein>
    <submittedName>
        <fullName evidence="8">Methyl-accepting chemotaxis protein</fullName>
    </submittedName>
</protein>
<feature type="domain" description="HAMP" evidence="7">
    <location>
        <begin position="380"/>
        <end position="432"/>
    </location>
</feature>
<feature type="transmembrane region" description="Helical" evidence="5">
    <location>
        <begin position="6"/>
        <end position="34"/>
    </location>
</feature>
<gene>
    <name evidence="8" type="ORF">H744_1c1203</name>
</gene>
<evidence type="ECO:0000259" key="6">
    <source>
        <dbReference type="PROSITE" id="PS50111"/>
    </source>
</evidence>
<organism evidence="8 9">
    <name type="scientific">Photobacterium gaetbulicola Gung47</name>
    <dbReference type="NCBI Taxonomy" id="658445"/>
    <lineage>
        <taxon>Bacteria</taxon>
        <taxon>Pseudomonadati</taxon>
        <taxon>Pseudomonadota</taxon>
        <taxon>Gammaproteobacteria</taxon>
        <taxon>Vibrionales</taxon>
        <taxon>Vibrionaceae</taxon>
        <taxon>Photobacterium</taxon>
    </lineage>
</organism>
<evidence type="ECO:0000313" key="8">
    <source>
        <dbReference type="EMBL" id="AJR06227.1"/>
    </source>
</evidence>
<dbReference type="AlphaFoldDB" id="A0A0C5WJ67"/>
<dbReference type="PANTHER" id="PTHR32089">
    <property type="entry name" value="METHYL-ACCEPTING CHEMOTAXIS PROTEIN MCPB"/>
    <property type="match status" value="1"/>
</dbReference>
<dbReference type="InterPro" id="IPR004089">
    <property type="entry name" value="MCPsignal_dom"/>
</dbReference>
<dbReference type="FunFam" id="1.10.287.950:FF:000001">
    <property type="entry name" value="Methyl-accepting chemotaxis sensory transducer"/>
    <property type="match status" value="1"/>
</dbReference>
<proteinExistence type="inferred from homology"/>
<keyword evidence="5" id="KW-0472">Membrane</keyword>
<keyword evidence="5" id="KW-0812">Transmembrane</keyword>
<dbReference type="InterPro" id="IPR003660">
    <property type="entry name" value="HAMP_dom"/>
</dbReference>
<dbReference type="GO" id="GO:0006935">
    <property type="term" value="P:chemotaxis"/>
    <property type="evidence" value="ECO:0007669"/>
    <property type="project" value="UniProtKB-ARBA"/>
</dbReference>
<evidence type="ECO:0000256" key="1">
    <source>
        <dbReference type="ARBA" id="ARBA00004370"/>
    </source>
</evidence>
<dbReference type="Proteomes" id="UP000032303">
    <property type="component" value="Chromosome 1"/>
</dbReference>
<reference evidence="8 9" key="1">
    <citation type="submission" date="2013-05" db="EMBL/GenBank/DDBJ databases">
        <title>Complete genome sequence of the lipase-producing bacterium Photobacterium gaetbulicola Gung47.</title>
        <authorList>
            <person name="Kim Y.-O."/>
        </authorList>
    </citation>
    <scope>NUCLEOTIDE SEQUENCE [LARGE SCALE GENOMIC DNA]</scope>
    <source>
        <strain evidence="8 9">Gung47</strain>
    </source>
</reference>
<dbReference type="HOGENOM" id="CLU_000445_107_27_6"/>
<keyword evidence="2 4" id="KW-0807">Transducer</keyword>
<dbReference type="GO" id="GO:0016020">
    <property type="term" value="C:membrane"/>
    <property type="evidence" value="ECO:0007669"/>
    <property type="project" value="UniProtKB-SubCell"/>
</dbReference>
<dbReference type="STRING" id="658445.H744_1c1203"/>
<sequence length="709" mass="78039">MFSSAFFIYYLPTVLSPIPASEPDVCCFAIYCLCRLGYGINYMKKKRQTSVIKRMYVGFALMVLLLVATVVMMLDGNKRIHSQLESVTSNVFPLVTLANETSVKLLAADKIFKDVLTNQNVEYIEEYEEKFSKAHQEFSAVLELLTVFSRSNPALSQQLEALAVIEQRYFSESRRAMDNYQAQQIARAERQKAARRFQQLQMALWVGMKEHISSQGNLAIKLMAESYFAKLKQTETITSDALASDELEFIGKAIRDNKRSVTRLNYAYDSLVAQLPSLKEAFEQPVAQFTSDIGRKGGVLDQHFIYVEASNRLYQNIAVLSKEVDQAMAILATFRAEAGQLMNAAISNADDSYEDSFTRASLAGAMVTFFAMALGWLLARNVRKPLFSVLNTLGALTDGDMTRRVSGNTFSEFDQLSNHINTLATNLQGILNQMSVASGNLAKVAMENQAATAESNSRLNIQRQQTVSVAAAMTEMEQSVIDVADRVQHSMEKVQDVEEAAQTGMAVIASTSSTIHQLSERLDESVAVVSTLQAVSSEIGSILDVIRNIADQTNLLALNAAIEAARAGEQGRGFAVVADEVRVLAKRTADSTAEIESMIQNLQQNAGLASSVMQACVSEMHKSITQSLDASRAMEDIQVIIRAISEMSSHIAQAAEEQTTTTHSIARSLEDISHIADANFRAMERVADGCVALDTLAKEQNTLVKKFIV</sequence>
<dbReference type="PANTHER" id="PTHR32089:SF70">
    <property type="entry name" value="ENERGY TAXIS MODULATING METHYL ACCEPTING SENSORY TRANSDUCER"/>
    <property type="match status" value="1"/>
</dbReference>
<dbReference type="Gene3D" id="1.10.287.950">
    <property type="entry name" value="Methyl-accepting chemotaxis protein"/>
    <property type="match status" value="1"/>
</dbReference>
<dbReference type="SMART" id="SM00283">
    <property type="entry name" value="MA"/>
    <property type="match status" value="1"/>
</dbReference>
<dbReference type="Pfam" id="PF00015">
    <property type="entry name" value="MCPsignal"/>
    <property type="match status" value="1"/>
</dbReference>
<name>A0A0C5WJ67_9GAMM</name>
<accession>A0A0C5WJ67</accession>
<evidence type="ECO:0000256" key="5">
    <source>
        <dbReference type="SAM" id="Phobius"/>
    </source>
</evidence>
<evidence type="ECO:0000256" key="4">
    <source>
        <dbReference type="PROSITE-ProRule" id="PRU00284"/>
    </source>
</evidence>
<keyword evidence="5" id="KW-1133">Transmembrane helix</keyword>
<evidence type="ECO:0000259" key="7">
    <source>
        <dbReference type="PROSITE" id="PS50885"/>
    </source>
</evidence>
<dbReference type="PROSITE" id="PS50111">
    <property type="entry name" value="CHEMOTAXIS_TRANSDUC_2"/>
    <property type="match status" value="1"/>
</dbReference>
<dbReference type="PROSITE" id="PS50885">
    <property type="entry name" value="HAMP"/>
    <property type="match status" value="1"/>
</dbReference>
<feature type="domain" description="Methyl-accepting transducer" evidence="6">
    <location>
        <begin position="437"/>
        <end position="673"/>
    </location>
</feature>
<dbReference type="GO" id="GO:0007165">
    <property type="term" value="P:signal transduction"/>
    <property type="evidence" value="ECO:0007669"/>
    <property type="project" value="UniProtKB-KW"/>
</dbReference>
<comment type="subcellular location">
    <subcellularLocation>
        <location evidence="1">Membrane</location>
    </subcellularLocation>
</comment>
<comment type="similarity">
    <text evidence="3">Belongs to the methyl-accepting chemotaxis (MCP) protein family.</text>
</comment>